<keyword evidence="6" id="KW-0418">Kinase</keyword>
<organism evidence="13 14">
    <name type="scientific">Cafeteria roenbergensis</name>
    <name type="common">Marine flagellate</name>
    <dbReference type="NCBI Taxonomy" id="33653"/>
    <lineage>
        <taxon>Eukaryota</taxon>
        <taxon>Sar</taxon>
        <taxon>Stramenopiles</taxon>
        <taxon>Bigyra</taxon>
        <taxon>Opalozoa</taxon>
        <taxon>Bicosoecida</taxon>
        <taxon>Cafeteriaceae</taxon>
        <taxon>Cafeteria</taxon>
    </lineage>
</organism>
<dbReference type="GO" id="GO:0005524">
    <property type="term" value="F:ATP binding"/>
    <property type="evidence" value="ECO:0007669"/>
    <property type="project" value="UniProtKB-UniRule"/>
</dbReference>
<evidence type="ECO:0000259" key="12">
    <source>
        <dbReference type="PROSITE" id="PS51285"/>
    </source>
</evidence>
<reference evidence="13 14" key="1">
    <citation type="submission" date="2019-07" db="EMBL/GenBank/DDBJ databases">
        <title>Genomes of Cafeteria roenbergensis.</title>
        <authorList>
            <person name="Fischer M.G."/>
            <person name="Hackl T."/>
            <person name="Roman M."/>
        </authorList>
    </citation>
    <scope>NUCLEOTIDE SEQUENCE [LARGE SCALE GENOMIC DNA]</scope>
    <source>
        <strain evidence="13 14">BVI</strain>
    </source>
</reference>
<dbReference type="FunFam" id="1.10.510.10:FF:000008">
    <property type="entry name" value="Non-specific serine/threonine protein kinase"/>
    <property type="match status" value="1"/>
</dbReference>
<evidence type="ECO:0008006" key="15">
    <source>
        <dbReference type="Google" id="ProtNLM"/>
    </source>
</evidence>
<evidence type="ECO:0000313" key="13">
    <source>
        <dbReference type="EMBL" id="KAA0153441.1"/>
    </source>
</evidence>
<keyword evidence="14" id="KW-1185">Reference proteome</keyword>
<comment type="caution">
    <text evidence="13">The sequence shown here is derived from an EMBL/GenBank/DDBJ whole genome shotgun (WGS) entry which is preliminary data.</text>
</comment>
<dbReference type="InterPro" id="IPR017441">
    <property type="entry name" value="Protein_kinase_ATP_BS"/>
</dbReference>
<dbReference type="InterPro" id="IPR036871">
    <property type="entry name" value="PX_dom_sf"/>
</dbReference>
<evidence type="ECO:0000256" key="8">
    <source>
        <dbReference type="PROSITE-ProRule" id="PRU10141"/>
    </source>
</evidence>
<dbReference type="SMART" id="SM00220">
    <property type="entry name" value="S_TKc"/>
    <property type="match status" value="1"/>
</dbReference>
<evidence type="ECO:0000256" key="3">
    <source>
        <dbReference type="ARBA" id="ARBA00022553"/>
    </source>
</evidence>
<dbReference type="PROSITE" id="PS51285">
    <property type="entry name" value="AGC_KINASE_CTER"/>
    <property type="match status" value="1"/>
</dbReference>
<keyword evidence="4" id="KW-0808">Transferase</keyword>
<dbReference type="CDD" id="cd05123">
    <property type="entry name" value="STKc_AGC"/>
    <property type="match status" value="1"/>
</dbReference>
<feature type="compositionally biased region" description="Polar residues" evidence="9">
    <location>
        <begin position="543"/>
        <end position="554"/>
    </location>
</feature>
<dbReference type="PROSITE" id="PS00107">
    <property type="entry name" value="PROTEIN_KINASE_ATP"/>
    <property type="match status" value="1"/>
</dbReference>
<dbReference type="InterPro" id="IPR045270">
    <property type="entry name" value="STKc_AGC"/>
</dbReference>
<dbReference type="Gene3D" id="3.30.200.20">
    <property type="entry name" value="Phosphorylase Kinase, domain 1"/>
    <property type="match status" value="1"/>
</dbReference>
<dbReference type="EMBL" id="VLTN01000016">
    <property type="protein sequence ID" value="KAA0153441.1"/>
    <property type="molecule type" value="Genomic_DNA"/>
</dbReference>
<feature type="region of interest" description="Disordered" evidence="9">
    <location>
        <begin position="600"/>
        <end position="660"/>
    </location>
</feature>
<dbReference type="CDD" id="cd06093">
    <property type="entry name" value="PX_domain"/>
    <property type="match status" value="1"/>
</dbReference>
<dbReference type="FunFam" id="3.30.200.20:FF:000042">
    <property type="entry name" value="Aurora kinase A"/>
    <property type="match status" value="1"/>
</dbReference>
<sequence>MARGESRSGEFVIRDLTSGAVDVIEADGLRAGAPGEDPPFGSVPAFPDTPTSAFNRALVTAGGSSQSGAAAAETPAAASWRRALPALASPSARHGERDGDQADGEATGRLGGAPGAFARRQGLGPAAAPFRAGLRASASPGSSLRTVGAGIAARAVRVPASTTSLLNASDSAPASSLGTSLPLSGAGAAIGDALDREIRSSLRGMTKASSGSPKGAATRHDRKVTFLPFCVGCPATISIVENTTVAPESAGRRSESYVVYQVNVMPFGDARLGWTVFRRYRQFFALHKHLQSSGISVGARFPGRDVASVMFDRLFRSGRQTALNTWLTSVVSSGIRSHKVTSFLCCLPDSPPAGMERSPLAIAGRTLPLTGSLSAAETWNSLKVAAQEFGSAKAQRALTKAGHPVSVDEAGEALLTVPSASMALLRVTAARAAEPAPPVGGPASLAKGATGPSPRPGQGSSMPRTLVPPAINTSLPAISGFGAPKSSPGPGRRQQAATVGVAHRFQDSTAYEHAVLHDAADSPSESETRSAGTRSAARIWEHQVTSTRSFITESSPRETARPCGAASDMSMMEEFGRSPDSSAGRPPMIAVAVATGIAEPAGSDGLAGSDSQAQTRRKFKPQFSGHDVTGCDSEYGGSSPRRPKRISSGTVSTEGRRPGRRARVGMEAFETLKMLGKGGFAKVVLVRHRSSGKVFAMKILKKRVVLARNQREHTKTERAVLGFVDHPFIVGLHCAFQTTESLFLVLDYCAGGELFFHLQRRRRFTEATTRFFAAQLVLALSYLHSKGVVYRDLKPENILVSADGYIKIADFGLSKEGVDPTSGSHSFCGTPEYLAPEIIEKRGHGTAVDWWSLGMLVFEMLTGLPPWYTKSRPKLYRDLCSAELEFPADVAVSPAARDLISGFLCRDPKRRLGTSGLREIVHHPFFGDPEYFRALLRKEVPPPITPNLPGGDTDTSYFEKEFTAMPVASPPTQPEGLCVAAATASDEALHFEGFTYHGASQGLCMPSSGSSAMGGPADGPVAGSATQAHAQAHALAALRAMSPDFGAADSPCPAGMMSLALQGGAADPPLEGIRPPPTLASLVRSAHVRSPSPAMVPAGIRL</sequence>
<dbReference type="SMART" id="SM00133">
    <property type="entry name" value="S_TK_X"/>
    <property type="match status" value="1"/>
</dbReference>
<dbReference type="InterPro" id="IPR011009">
    <property type="entry name" value="Kinase-like_dom_sf"/>
</dbReference>
<feature type="region of interest" description="Disordered" evidence="9">
    <location>
        <begin position="434"/>
        <end position="493"/>
    </location>
</feature>
<evidence type="ECO:0000259" key="10">
    <source>
        <dbReference type="PROSITE" id="PS50011"/>
    </source>
</evidence>
<accession>A0A5A8CNR8</accession>
<dbReference type="PROSITE" id="PS50195">
    <property type="entry name" value="PX"/>
    <property type="match status" value="1"/>
</dbReference>
<feature type="domain" description="PX" evidence="11">
    <location>
        <begin position="238"/>
        <end position="351"/>
    </location>
</feature>
<dbReference type="SUPFAM" id="SSF56112">
    <property type="entry name" value="Protein kinase-like (PK-like)"/>
    <property type="match status" value="1"/>
</dbReference>
<feature type="domain" description="Protein kinase" evidence="10">
    <location>
        <begin position="669"/>
        <end position="926"/>
    </location>
</feature>
<feature type="domain" description="AGC-kinase C-terminal" evidence="12">
    <location>
        <begin position="928"/>
        <end position="1006"/>
    </location>
</feature>
<dbReference type="InterPro" id="IPR001683">
    <property type="entry name" value="PX_dom"/>
</dbReference>
<dbReference type="PROSITE" id="PS50011">
    <property type="entry name" value="PROTEIN_KINASE_DOM"/>
    <property type="match status" value="1"/>
</dbReference>
<dbReference type="InterPro" id="IPR008271">
    <property type="entry name" value="Ser/Thr_kinase_AS"/>
</dbReference>
<keyword evidence="3" id="KW-0597">Phosphoprotein</keyword>
<feature type="region of interest" description="Disordered" evidence="9">
    <location>
        <begin position="89"/>
        <end position="120"/>
    </location>
</feature>
<evidence type="ECO:0000313" key="14">
    <source>
        <dbReference type="Proteomes" id="UP000323011"/>
    </source>
</evidence>
<evidence type="ECO:0000259" key="11">
    <source>
        <dbReference type="PROSITE" id="PS50195"/>
    </source>
</evidence>
<gene>
    <name evidence="13" type="ORF">FNF29_03258</name>
</gene>
<dbReference type="Gene3D" id="1.10.510.10">
    <property type="entry name" value="Transferase(Phosphotransferase) domain 1"/>
    <property type="match status" value="1"/>
</dbReference>
<evidence type="ECO:0000256" key="7">
    <source>
        <dbReference type="ARBA" id="ARBA00022840"/>
    </source>
</evidence>
<dbReference type="InterPro" id="IPR000961">
    <property type="entry name" value="AGC-kinase_C"/>
</dbReference>
<evidence type="ECO:0000256" key="5">
    <source>
        <dbReference type="ARBA" id="ARBA00022741"/>
    </source>
</evidence>
<evidence type="ECO:0000256" key="9">
    <source>
        <dbReference type="SAM" id="MobiDB-lite"/>
    </source>
</evidence>
<dbReference type="OMA" id="WHAGSND"/>
<dbReference type="GO" id="GO:0035091">
    <property type="term" value="F:phosphatidylinositol binding"/>
    <property type="evidence" value="ECO:0007669"/>
    <property type="project" value="InterPro"/>
</dbReference>
<keyword evidence="5 8" id="KW-0547">Nucleotide-binding</keyword>
<dbReference type="Pfam" id="PF00433">
    <property type="entry name" value="Pkinase_C"/>
    <property type="match status" value="1"/>
</dbReference>
<protein>
    <recommendedName>
        <fullName evidence="15">Protein kinase domain-containing protein</fullName>
    </recommendedName>
</protein>
<evidence type="ECO:0000256" key="4">
    <source>
        <dbReference type="ARBA" id="ARBA00022679"/>
    </source>
</evidence>
<dbReference type="SUPFAM" id="SSF64268">
    <property type="entry name" value="PX domain"/>
    <property type="match status" value="1"/>
</dbReference>
<dbReference type="GO" id="GO:0004674">
    <property type="term" value="F:protein serine/threonine kinase activity"/>
    <property type="evidence" value="ECO:0007669"/>
    <property type="project" value="UniProtKB-KW"/>
</dbReference>
<keyword evidence="2" id="KW-0723">Serine/threonine-protein kinase</keyword>
<proteinExistence type="inferred from homology"/>
<dbReference type="AlphaFoldDB" id="A0A5A8CNR8"/>
<dbReference type="Pfam" id="PF00787">
    <property type="entry name" value="PX"/>
    <property type="match status" value="1"/>
</dbReference>
<comment type="similarity">
    <text evidence="1">Belongs to the protein kinase superfamily. AGC Ser/Thr protein kinase family.</text>
</comment>
<dbReference type="InterPro" id="IPR017892">
    <property type="entry name" value="Pkinase_C"/>
</dbReference>
<keyword evidence="7 8" id="KW-0067">ATP-binding</keyword>
<dbReference type="Gene3D" id="3.30.1520.10">
    <property type="entry name" value="Phox-like domain"/>
    <property type="match status" value="1"/>
</dbReference>
<dbReference type="PROSITE" id="PS00108">
    <property type="entry name" value="PROTEIN_KINASE_ST"/>
    <property type="match status" value="1"/>
</dbReference>
<feature type="binding site" evidence="8">
    <location>
        <position position="698"/>
    </location>
    <ligand>
        <name>ATP</name>
        <dbReference type="ChEBI" id="CHEBI:30616"/>
    </ligand>
</feature>
<feature type="region of interest" description="Disordered" evidence="9">
    <location>
        <begin position="517"/>
        <end position="569"/>
    </location>
</feature>
<dbReference type="InterPro" id="IPR000719">
    <property type="entry name" value="Prot_kinase_dom"/>
</dbReference>
<dbReference type="Proteomes" id="UP000323011">
    <property type="component" value="Unassembled WGS sequence"/>
</dbReference>
<dbReference type="Pfam" id="PF00069">
    <property type="entry name" value="Pkinase"/>
    <property type="match status" value="1"/>
</dbReference>
<dbReference type="PANTHER" id="PTHR24351">
    <property type="entry name" value="RIBOSOMAL PROTEIN S6 KINASE"/>
    <property type="match status" value="1"/>
</dbReference>
<dbReference type="SMART" id="SM00312">
    <property type="entry name" value="PX"/>
    <property type="match status" value="1"/>
</dbReference>
<evidence type="ECO:0000256" key="2">
    <source>
        <dbReference type="ARBA" id="ARBA00022527"/>
    </source>
</evidence>
<evidence type="ECO:0000256" key="1">
    <source>
        <dbReference type="ARBA" id="ARBA00009903"/>
    </source>
</evidence>
<evidence type="ECO:0000256" key="6">
    <source>
        <dbReference type="ARBA" id="ARBA00022777"/>
    </source>
</evidence>
<feature type="compositionally biased region" description="Polar residues" evidence="9">
    <location>
        <begin position="523"/>
        <end position="533"/>
    </location>
</feature>
<name>A0A5A8CNR8_CAFRO</name>